<evidence type="ECO:0000313" key="2">
    <source>
        <dbReference type="Proteomes" id="UP000886523"/>
    </source>
</evidence>
<gene>
    <name evidence="1" type="ORF">BS47DRAFT_1307990</name>
</gene>
<evidence type="ECO:0000313" key="1">
    <source>
        <dbReference type="EMBL" id="KAF9504535.1"/>
    </source>
</evidence>
<dbReference type="OrthoDB" id="3364670at2759"/>
<comment type="caution">
    <text evidence="1">The sequence shown here is derived from an EMBL/GenBank/DDBJ whole genome shotgun (WGS) entry which is preliminary data.</text>
</comment>
<name>A0A9P6DND9_9AGAM</name>
<sequence>CECQPACIQLLQRGLFGCSPYRPGVAVDVKQLDFLSILHTNIAPNLSAWCA</sequence>
<organism evidence="1 2">
    <name type="scientific">Hydnum rufescens UP504</name>
    <dbReference type="NCBI Taxonomy" id="1448309"/>
    <lineage>
        <taxon>Eukaryota</taxon>
        <taxon>Fungi</taxon>
        <taxon>Dikarya</taxon>
        <taxon>Basidiomycota</taxon>
        <taxon>Agaricomycotina</taxon>
        <taxon>Agaricomycetes</taxon>
        <taxon>Cantharellales</taxon>
        <taxon>Hydnaceae</taxon>
        <taxon>Hydnum</taxon>
    </lineage>
</organism>
<accession>A0A9P6DND9</accession>
<dbReference type="EMBL" id="MU129216">
    <property type="protein sequence ID" value="KAF9504535.1"/>
    <property type="molecule type" value="Genomic_DNA"/>
</dbReference>
<proteinExistence type="predicted"/>
<reference evidence="1" key="1">
    <citation type="journal article" date="2020" name="Nat. Commun.">
        <title>Large-scale genome sequencing of mycorrhizal fungi provides insights into the early evolution of symbiotic traits.</title>
        <authorList>
            <person name="Miyauchi S."/>
            <person name="Kiss E."/>
            <person name="Kuo A."/>
            <person name="Drula E."/>
            <person name="Kohler A."/>
            <person name="Sanchez-Garcia M."/>
            <person name="Morin E."/>
            <person name="Andreopoulos B."/>
            <person name="Barry K.W."/>
            <person name="Bonito G."/>
            <person name="Buee M."/>
            <person name="Carver A."/>
            <person name="Chen C."/>
            <person name="Cichocki N."/>
            <person name="Clum A."/>
            <person name="Culley D."/>
            <person name="Crous P.W."/>
            <person name="Fauchery L."/>
            <person name="Girlanda M."/>
            <person name="Hayes R.D."/>
            <person name="Keri Z."/>
            <person name="LaButti K."/>
            <person name="Lipzen A."/>
            <person name="Lombard V."/>
            <person name="Magnuson J."/>
            <person name="Maillard F."/>
            <person name="Murat C."/>
            <person name="Nolan M."/>
            <person name="Ohm R.A."/>
            <person name="Pangilinan J."/>
            <person name="Pereira M.F."/>
            <person name="Perotto S."/>
            <person name="Peter M."/>
            <person name="Pfister S."/>
            <person name="Riley R."/>
            <person name="Sitrit Y."/>
            <person name="Stielow J.B."/>
            <person name="Szollosi G."/>
            <person name="Zifcakova L."/>
            <person name="Stursova M."/>
            <person name="Spatafora J.W."/>
            <person name="Tedersoo L."/>
            <person name="Vaario L.M."/>
            <person name="Yamada A."/>
            <person name="Yan M."/>
            <person name="Wang P."/>
            <person name="Xu J."/>
            <person name="Bruns T."/>
            <person name="Baldrian P."/>
            <person name="Vilgalys R."/>
            <person name="Dunand C."/>
            <person name="Henrissat B."/>
            <person name="Grigoriev I.V."/>
            <person name="Hibbett D."/>
            <person name="Nagy L.G."/>
            <person name="Martin F.M."/>
        </authorList>
    </citation>
    <scope>NUCLEOTIDE SEQUENCE</scope>
    <source>
        <strain evidence="1">UP504</strain>
    </source>
</reference>
<keyword evidence="2" id="KW-1185">Reference proteome</keyword>
<feature type="non-terminal residue" evidence="1">
    <location>
        <position position="1"/>
    </location>
</feature>
<protein>
    <submittedName>
        <fullName evidence="1">Uncharacterized protein</fullName>
    </submittedName>
</protein>
<dbReference type="AlphaFoldDB" id="A0A9P6DND9"/>
<dbReference type="Proteomes" id="UP000886523">
    <property type="component" value="Unassembled WGS sequence"/>
</dbReference>